<dbReference type="EMBL" id="WHYS01000002">
    <property type="protein sequence ID" value="MQL56232.1"/>
    <property type="molecule type" value="Genomic_DNA"/>
</dbReference>
<sequence length="194" mass="22428">MEIYLVVNKSSQRWGHVIHGLGALNIKPLAFNTFELNKPASELFLSYFMPNGVKVEELPRDIDPRSFAMLIGASLKISGDEVYMIMEKDSVLYGAHFVPNTIEWKSKKAKSIKEILNEKKQVLIPYDYQSYLDLLFHIGFLFTEVYDTPEGIVLTDFKEGIFERFKAFFNIDKDKYIVWCPKKGLCGFKEISSY</sequence>
<accession>A0A650CTR2</accession>
<dbReference type="EMBL" id="CP045482">
    <property type="protein sequence ID" value="QGR21230.1"/>
    <property type="molecule type" value="Genomic_DNA"/>
</dbReference>
<gene>
    <name evidence="2" type="ORF">D1866_03850</name>
    <name evidence="1" type="ORF">GFB69_10980</name>
</gene>
<evidence type="ECO:0000313" key="3">
    <source>
        <dbReference type="Proteomes" id="UP000426328"/>
    </source>
</evidence>
<evidence type="ECO:0000313" key="2">
    <source>
        <dbReference type="EMBL" id="QGR21230.1"/>
    </source>
</evidence>
<protein>
    <submittedName>
        <fullName evidence="2">Uncharacterized protein</fullName>
    </submittedName>
</protein>
<proteinExistence type="predicted"/>
<dbReference type="RefSeq" id="WP_152942736.1">
    <property type="nucleotide sequence ID" value="NZ_CP045482.1"/>
</dbReference>
<dbReference type="Proteomes" id="UP000426328">
    <property type="component" value="Chromosome"/>
</dbReference>
<dbReference type="AlphaFoldDB" id="A0A650CTR2"/>
<reference evidence="2 3" key="2">
    <citation type="submission" date="2019-10" db="EMBL/GenBank/DDBJ databases">
        <title>Genome Sequences from Six Type Strain Members of the Archaeal Family Sulfolobaceae: Acidianus ambivalens, Acidianus infernus, Metallosphaera prunae, Stygiolobus azoricus, Sulfolobus metallicus, and Sulfurisphaera ohwakuensis.</title>
        <authorList>
            <person name="Counts J.A."/>
            <person name="Kelly R.M."/>
        </authorList>
    </citation>
    <scope>NUCLEOTIDE SEQUENCE [LARGE SCALE GENOMIC DNA]</scope>
    <source>
        <strain evidence="2 3">LEI 10</strain>
    </source>
</reference>
<keyword evidence="3" id="KW-1185">Reference proteome</keyword>
<dbReference type="GeneID" id="42778840"/>
<organism evidence="2 3">
    <name type="scientific">Acidianus ambivalens</name>
    <name type="common">Desulfurolobus ambivalens</name>
    <dbReference type="NCBI Taxonomy" id="2283"/>
    <lineage>
        <taxon>Archaea</taxon>
        <taxon>Thermoproteota</taxon>
        <taxon>Thermoprotei</taxon>
        <taxon>Sulfolobales</taxon>
        <taxon>Sulfolobaceae</taxon>
        <taxon>Acidianus</taxon>
    </lineage>
</organism>
<evidence type="ECO:0000313" key="4">
    <source>
        <dbReference type="Proteomes" id="UP000474054"/>
    </source>
</evidence>
<dbReference type="KEGG" id="aamb:D1866_03850"/>
<name>A0A650CTR2_ACIAM</name>
<reference evidence="1 4" key="1">
    <citation type="submission" date="2019-10" db="EMBL/GenBank/DDBJ databases">
        <title>Comparative genomics of sulfur disproportionating microorganisms.</title>
        <authorList>
            <person name="Ward L.M."/>
            <person name="Bertran E."/>
            <person name="Johnston D."/>
        </authorList>
    </citation>
    <scope>NUCLEOTIDE SEQUENCE [LARGE SCALE GENOMIC DNA]</scope>
    <source>
        <strain evidence="1 4">DSM 3772</strain>
    </source>
</reference>
<dbReference type="Proteomes" id="UP000474054">
    <property type="component" value="Unassembled WGS sequence"/>
</dbReference>
<evidence type="ECO:0000313" key="1">
    <source>
        <dbReference type="EMBL" id="MQL56232.1"/>
    </source>
</evidence>